<dbReference type="Proteomes" id="UP000277858">
    <property type="component" value="Chromosome"/>
</dbReference>
<evidence type="ECO:0000313" key="2">
    <source>
        <dbReference type="EMBL" id="VEI02266.1"/>
    </source>
</evidence>
<dbReference type="Gene3D" id="1.20.1270.240">
    <property type="match status" value="1"/>
</dbReference>
<organism evidence="2 3">
    <name type="scientific">Acidipropionibacterium jensenii</name>
    <dbReference type="NCBI Taxonomy" id="1749"/>
    <lineage>
        <taxon>Bacteria</taxon>
        <taxon>Bacillati</taxon>
        <taxon>Actinomycetota</taxon>
        <taxon>Actinomycetes</taxon>
        <taxon>Propionibacteriales</taxon>
        <taxon>Propionibacteriaceae</taxon>
        <taxon>Acidipropionibacterium</taxon>
    </lineage>
</organism>
<dbReference type="Pfam" id="PF03881">
    <property type="entry name" value="Fructosamin_kin"/>
    <property type="match status" value="1"/>
</dbReference>
<keyword evidence="1 2" id="KW-0418">Kinase</keyword>
<keyword evidence="3" id="KW-1185">Reference proteome</keyword>
<dbReference type="GO" id="GO:0016301">
    <property type="term" value="F:kinase activity"/>
    <property type="evidence" value="ECO:0007669"/>
    <property type="project" value="UniProtKB-UniRule"/>
</dbReference>
<dbReference type="PANTHER" id="PTHR12149:SF8">
    <property type="entry name" value="PROTEIN-RIBULOSAMINE 3-KINASE"/>
    <property type="match status" value="1"/>
</dbReference>
<dbReference type="Gene3D" id="1.10.510.10">
    <property type="entry name" value="Transferase(Phosphotransferase) domain 1"/>
    <property type="match status" value="1"/>
</dbReference>
<name>A0A3S4UPN3_9ACTN</name>
<reference evidence="2 3" key="1">
    <citation type="submission" date="2018-12" db="EMBL/GenBank/DDBJ databases">
        <authorList>
            <consortium name="Pathogen Informatics"/>
        </authorList>
    </citation>
    <scope>NUCLEOTIDE SEQUENCE [LARGE SCALE GENOMIC DNA]</scope>
    <source>
        <strain evidence="2 3">NCTC13652</strain>
    </source>
</reference>
<dbReference type="PIRSF" id="PIRSF006221">
    <property type="entry name" value="Ketosamine-3-kinase"/>
    <property type="match status" value="1"/>
</dbReference>
<dbReference type="SUPFAM" id="SSF56112">
    <property type="entry name" value="Protein kinase-like (PK-like)"/>
    <property type="match status" value="1"/>
</dbReference>
<accession>A0A3S4UPN3</accession>
<proteinExistence type="inferred from homology"/>
<dbReference type="InterPro" id="IPR016477">
    <property type="entry name" value="Fructo-/Ketosamine-3-kinase"/>
</dbReference>
<comment type="similarity">
    <text evidence="1">Belongs to the fructosamine kinase family.</text>
</comment>
<dbReference type="STRING" id="1122997.GCA_000425285_01339"/>
<dbReference type="InterPro" id="IPR011009">
    <property type="entry name" value="Kinase-like_dom_sf"/>
</dbReference>
<keyword evidence="1" id="KW-0808">Transferase</keyword>
<protein>
    <submittedName>
        <fullName evidence="2">Fructosamine-3-kinase</fullName>
    </submittedName>
</protein>
<dbReference type="EMBL" id="LR134473">
    <property type="protein sequence ID" value="VEI02266.1"/>
    <property type="molecule type" value="Genomic_DNA"/>
</dbReference>
<dbReference type="AlphaFoldDB" id="A0A3S4UPN3"/>
<evidence type="ECO:0000256" key="1">
    <source>
        <dbReference type="PIRNR" id="PIRNR006221"/>
    </source>
</evidence>
<gene>
    <name evidence="2" type="ORF">NCTC13652_00437</name>
</gene>
<sequence>MDNRGKSTVGAMDVFRKSDHRPGRIGYEIAGLAWLADVPEEGAPVVRVSDHGRDWLEEPRLPEVRPTAAAAEEFGRRLAHTHAAGASHLGAPPPDNHGQGWMGLAKLPLPATPGESTPSWGDFYARFRLAPYLDAPAFTAEERATLVRLCDKLSSGVYDHDQPTLVRGSAPEGDRYWAARTHGDLWTGNIMWTPSGATLIDPAAQGGHAEEDLATMAVFGAPHRETIWVAYDEESPLADGWRDRVPLHELHMLMVHCQLFGRGYVGQTLEIARRWV</sequence>
<evidence type="ECO:0000313" key="3">
    <source>
        <dbReference type="Proteomes" id="UP000277858"/>
    </source>
</evidence>
<dbReference type="PANTHER" id="PTHR12149">
    <property type="entry name" value="FRUCTOSAMINE 3 KINASE-RELATED PROTEIN"/>
    <property type="match status" value="1"/>
</dbReference>